<evidence type="ECO:0000313" key="2">
    <source>
        <dbReference type="WBParaSite" id="JU765_v2.g18126.t1"/>
    </source>
</evidence>
<name>A0AC34QPN3_9BILA</name>
<dbReference type="Proteomes" id="UP000887576">
    <property type="component" value="Unplaced"/>
</dbReference>
<accession>A0AC34QPN3</accession>
<reference evidence="2" key="1">
    <citation type="submission" date="2022-11" db="UniProtKB">
        <authorList>
            <consortium name="WormBaseParasite"/>
        </authorList>
    </citation>
    <scope>IDENTIFICATION</scope>
</reference>
<dbReference type="WBParaSite" id="JU765_v2.g18126.t1">
    <property type="protein sequence ID" value="JU765_v2.g18126.t1"/>
    <property type="gene ID" value="JU765_v2.g18126"/>
</dbReference>
<sequence length="482" mass="53267">MAKVTPIFFDDLPPMEGNKNGKEVACGNHWRFVIALQGSLFLASIMGNVIGWNAALLKLMDTTSSPLYNQSMNGTDMAGVNWNDPSLPIADRRIVLSPIQISLLFAVSFIGSGCFVIPATYFMRRFGTYRTMVALMASTVAVTALTPWATVTNFNLLLVIRVIQGMAQSNPYPVITDIINSWASVSERGVFVSLLTGYTQLSAIITTPIAGFLANNYGWPSVFYFQAMFCGTLLVIWAANYRDDPARHPLVGAREVRKISTGKKLSSVSALENQIPVYRILLKPSVWAVYIAGFCFILSSQFNISFYVMYLHWALGHDILSSSIITAVPLIIQYILQFITGLFSDKITSISERTKMRFFCTLSFTGCGIGFISSTFVREQWANTICTMFSFCLLGFSSGGFPKSAVLISQEKPATVMGFMQAALTLGLLTGSFLVPSLTPDRSFDEYSLPFRLYGCLLILANIFFFVFCKAEPEDFAKKIVS</sequence>
<evidence type="ECO:0000313" key="1">
    <source>
        <dbReference type="Proteomes" id="UP000887576"/>
    </source>
</evidence>
<organism evidence="1 2">
    <name type="scientific">Panagrolaimus sp. JU765</name>
    <dbReference type="NCBI Taxonomy" id="591449"/>
    <lineage>
        <taxon>Eukaryota</taxon>
        <taxon>Metazoa</taxon>
        <taxon>Ecdysozoa</taxon>
        <taxon>Nematoda</taxon>
        <taxon>Chromadorea</taxon>
        <taxon>Rhabditida</taxon>
        <taxon>Tylenchina</taxon>
        <taxon>Panagrolaimomorpha</taxon>
        <taxon>Panagrolaimoidea</taxon>
        <taxon>Panagrolaimidae</taxon>
        <taxon>Panagrolaimus</taxon>
    </lineage>
</organism>
<protein>
    <submittedName>
        <fullName evidence="2">Major facilitator superfamily (MFS) profile domain-containing protein</fullName>
    </submittedName>
</protein>
<proteinExistence type="predicted"/>